<dbReference type="Gene3D" id="3.40.50.300">
    <property type="entry name" value="P-loop containing nucleotide triphosphate hydrolases"/>
    <property type="match status" value="1"/>
</dbReference>
<dbReference type="CDD" id="cd03219">
    <property type="entry name" value="ABC_Mj1267_LivG_branched"/>
    <property type="match status" value="1"/>
</dbReference>
<evidence type="ECO:0000313" key="5">
    <source>
        <dbReference type="EMBL" id="TSD08615.1"/>
    </source>
</evidence>
<protein>
    <submittedName>
        <fullName evidence="5">ABC transporter ATP-binding protein</fullName>
    </submittedName>
</protein>
<keyword evidence="2" id="KW-0547">Nucleotide-binding</keyword>
<dbReference type="SMART" id="SM00382">
    <property type="entry name" value="AAA"/>
    <property type="match status" value="1"/>
</dbReference>
<evidence type="ECO:0000313" key="6">
    <source>
        <dbReference type="Proteomes" id="UP000319894"/>
    </source>
</evidence>
<dbReference type="GO" id="GO:0016887">
    <property type="term" value="F:ATP hydrolysis activity"/>
    <property type="evidence" value="ECO:0007669"/>
    <property type="project" value="InterPro"/>
</dbReference>
<organism evidence="5 6">
    <name type="scientific">Haloglomus irregulare</name>
    <dbReference type="NCBI Taxonomy" id="2234134"/>
    <lineage>
        <taxon>Archaea</taxon>
        <taxon>Methanobacteriati</taxon>
        <taxon>Methanobacteriota</taxon>
        <taxon>Stenosarchaea group</taxon>
        <taxon>Halobacteria</taxon>
        <taxon>Halobacteriales</taxon>
        <taxon>Natronomonadaceae</taxon>
        <taxon>Haloglomus</taxon>
    </lineage>
</organism>
<sequence length="248" mass="27707">MAVLQTKELTKQFGELTAVEEVDFQIERGEIVGIIGPNGAGKTTFVNLLTGVLNATVGDIIFGGEPLKNAPVHDRANRGLVRSFQIPQVCDDLTLLENVRSAILSREQRNSSLFSLLLWEDESRSEAIELLNEFGLGERQNLSAEAIPHGDKKILDVCMSVAMEPELLILDEPTSGVATENKHEIMKRLRNYFETTDSAVLFIEHDMELVAEYADRVFAMDQGRKLIDGPPEEVLEDETVKRRIRGEE</sequence>
<gene>
    <name evidence="5" type="ORF">DP107_19050</name>
</gene>
<evidence type="ECO:0000256" key="3">
    <source>
        <dbReference type="ARBA" id="ARBA00022840"/>
    </source>
</evidence>
<name>A0A554MU11_9EURY</name>
<reference evidence="5 6" key="1">
    <citation type="submission" date="2018-06" db="EMBL/GenBank/DDBJ databases">
        <title>Natronomonas sp. F16-60 a new haloarchaeon isolated from a solar saltern of Isla Cristina, Huelva, Spain.</title>
        <authorList>
            <person name="Duran-Viseras A."/>
            <person name="Sanchez-Porro C."/>
            <person name="Ventosa A."/>
        </authorList>
    </citation>
    <scope>NUCLEOTIDE SEQUENCE [LARGE SCALE GENOMIC DNA]</scope>
    <source>
        <strain evidence="5 6">F16-60</strain>
    </source>
</reference>
<evidence type="ECO:0000256" key="1">
    <source>
        <dbReference type="ARBA" id="ARBA00022448"/>
    </source>
</evidence>
<dbReference type="GO" id="GO:0005524">
    <property type="term" value="F:ATP binding"/>
    <property type="evidence" value="ECO:0007669"/>
    <property type="project" value="UniProtKB-KW"/>
</dbReference>
<accession>A0A554MU11</accession>
<dbReference type="OrthoDB" id="44250at2157"/>
<dbReference type="InterPro" id="IPR027417">
    <property type="entry name" value="P-loop_NTPase"/>
</dbReference>
<dbReference type="PANTHER" id="PTHR45772:SF9">
    <property type="entry name" value="CONSERVED COMPONENT OF ABC TRANSPORTER FOR NATURAL AMINO ACIDS"/>
    <property type="match status" value="1"/>
</dbReference>
<keyword evidence="1" id="KW-0813">Transport</keyword>
<dbReference type="InterPro" id="IPR003439">
    <property type="entry name" value="ABC_transporter-like_ATP-bd"/>
</dbReference>
<dbReference type="RefSeq" id="WP_144263677.1">
    <property type="nucleotide sequence ID" value="NZ_QMDX01000034.1"/>
</dbReference>
<dbReference type="EMBL" id="QMDX01000034">
    <property type="protein sequence ID" value="TSD08615.1"/>
    <property type="molecule type" value="Genomic_DNA"/>
</dbReference>
<dbReference type="InParanoid" id="A0A554MU11"/>
<dbReference type="SUPFAM" id="SSF52540">
    <property type="entry name" value="P-loop containing nucleoside triphosphate hydrolases"/>
    <property type="match status" value="1"/>
</dbReference>
<evidence type="ECO:0000256" key="2">
    <source>
        <dbReference type="ARBA" id="ARBA00022741"/>
    </source>
</evidence>
<dbReference type="Pfam" id="PF00005">
    <property type="entry name" value="ABC_tran"/>
    <property type="match status" value="1"/>
</dbReference>
<dbReference type="PROSITE" id="PS50893">
    <property type="entry name" value="ABC_TRANSPORTER_2"/>
    <property type="match status" value="1"/>
</dbReference>
<dbReference type="AlphaFoldDB" id="A0A554MU11"/>
<feature type="domain" description="ABC transporter" evidence="4">
    <location>
        <begin position="4"/>
        <end position="247"/>
    </location>
</feature>
<dbReference type="Proteomes" id="UP000319894">
    <property type="component" value="Unassembled WGS sequence"/>
</dbReference>
<keyword evidence="3 5" id="KW-0067">ATP-binding</keyword>
<dbReference type="GO" id="GO:0005886">
    <property type="term" value="C:plasma membrane"/>
    <property type="evidence" value="ECO:0007669"/>
    <property type="project" value="TreeGrafter"/>
</dbReference>
<dbReference type="InterPro" id="IPR051120">
    <property type="entry name" value="ABC_AA/LPS_Transport"/>
</dbReference>
<keyword evidence="6" id="KW-1185">Reference proteome</keyword>
<evidence type="ECO:0000259" key="4">
    <source>
        <dbReference type="PROSITE" id="PS50893"/>
    </source>
</evidence>
<dbReference type="InterPro" id="IPR003593">
    <property type="entry name" value="AAA+_ATPase"/>
</dbReference>
<comment type="caution">
    <text evidence="5">The sequence shown here is derived from an EMBL/GenBank/DDBJ whole genome shotgun (WGS) entry which is preliminary data.</text>
</comment>
<dbReference type="PANTHER" id="PTHR45772">
    <property type="entry name" value="CONSERVED COMPONENT OF ABC TRANSPORTER FOR NATURAL AMINO ACIDS-RELATED"/>
    <property type="match status" value="1"/>
</dbReference>
<proteinExistence type="predicted"/>